<dbReference type="InParanoid" id="A0A059D4C4"/>
<dbReference type="EMBL" id="KK198754">
    <property type="protein sequence ID" value="KCW85593.1"/>
    <property type="molecule type" value="Genomic_DNA"/>
</dbReference>
<protein>
    <submittedName>
        <fullName evidence="1">Uncharacterized protein</fullName>
    </submittedName>
</protein>
<name>A0A059D4C4_EUCGR</name>
<sequence length="71" mass="8420">MALALATYLWPVDHSSVRSCFIKSNSKHELPMNDYTLLTRSMEMRNVHEPVEDGMRTGFYWLRLHFVTCRE</sequence>
<accession>A0A059D4C4</accession>
<proteinExistence type="predicted"/>
<organism evidence="1">
    <name type="scientific">Eucalyptus grandis</name>
    <name type="common">Flooded gum</name>
    <dbReference type="NCBI Taxonomy" id="71139"/>
    <lineage>
        <taxon>Eukaryota</taxon>
        <taxon>Viridiplantae</taxon>
        <taxon>Streptophyta</taxon>
        <taxon>Embryophyta</taxon>
        <taxon>Tracheophyta</taxon>
        <taxon>Spermatophyta</taxon>
        <taxon>Magnoliopsida</taxon>
        <taxon>eudicotyledons</taxon>
        <taxon>Gunneridae</taxon>
        <taxon>Pentapetalae</taxon>
        <taxon>rosids</taxon>
        <taxon>malvids</taxon>
        <taxon>Myrtales</taxon>
        <taxon>Myrtaceae</taxon>
        <taxon>Myrtoideae</taxon>
        <taxon>Eucalypteae</taxon>
        <taxon>Eucalyptus</taxon>
    </lineage>
</organism>
<gene>
    <name evidence="1" type="ORF">EUGRSUZ_B02386</name>
</gene>
<dbReference type="AlphaFoldDB" id="A0A059D4C4"/>
<reference evidence="1" key="1">
    <citation type="submission" date="2013-07" db="EMBL/GenBank/DDBJ databases">
        <title>The genome of Eucalyptus grandis.</title>
        <authorList>
            <person name="Schmutz J."/>
            <person name="Hayes R."/>
            <person name="Myburg A."/>
            <person name="Tuskan G."/>
            <person name="Grattapaglia D."/>
            <person name="Rokhsar D.S."/>
        </authorList>
    </citation>
    <scope>NUCLEOTIDE SEQUENCE</scope>
    <source>
        <tissue evidence="1">Leaf extractions</tissue>
    </source>
</reference>
<evidence type="ECO:0000313" key="1">
    <source>
        <dbReference type="EMBL" id="KCW85593.1"/>
    </source>
</evidence>
<dbReference type="Gramene" id="KCW85593">
    <property type="protein sequence ID" value="KCW85593"/>
    <property type="gene ID" value="EUGRSUZ_B02386"/>
</dbReference>